<organism evidence="9 10">
    <name type="scientific">Candidatus Alectryocaccomicrobium excrementavium</name>
    <dbReference type="NCBI Taxonomy" id="2840668"/>
    <lineage>
        <taxon>Bacteria</taxon>
        <taxon>Bacillati</taxon>
        <taxon>Bacillota</taxon>
        <taxon>Clostridia</taxon>
        <taxon>Candidatus Alectryocaccomicrobium</taxon>
    </lineage>
</organism>
<dbReference type="PANTHER" id="PTHR43744:SF9">
    <property type="entry name" value="POLYGALACTURONAN_RHAMNOGALACTURONAN TRANSPORT SYSTEM PERMEASE PROTEIN YTCP"/>
    <property type="match status" value="1"/>
</dbReference>
<evidence type="ECO:0000256" key="7">
    <source>
        <dbReference type="RuleBase" id="RU363032"/>
    </source>
</evidence>
<keyword evidence="6 7" id="KW-0472">Membrane</keyword>
<evidence type="ECO:0000256" key="1">
    <source>
        <dbReference type="ARBA" id="ARBA00004651"/>
    </source>
</evidence>
<proteinExistence type="inferred from homology"/>
<comment type="similarity">
    <text evidence="7">Belongs to the binding-protein-dependent transport system permease family.</text>
</comment>
<dbReference type="InterPro" id="IPR035906">
    <property type="entry name" value="MetI-like_sf"/>
</dbReference>
<evidence type="ECO:0000256" key="3">
    <source>
        <dbReference type="ARBA" id="ARBA00022475"/>
    </source>
</evidence>
<dbReference type="GO" id="GO:0055085">
    <property type="term" value="P:transmembrane transport"/>
    <property type="evidence" value="ECO:0007669"/>
    <property type="project" value="InterPro"/>
</dbReference>
<dbReference type="AlphaFoldDB" id="A0A9D1G2H9"/>
<protein>
    <submittedName>
        <fullName evidence="9">Carbohydrate ABC transporter permease</fullName>
    </submittedName>
</protein>
<dbReference type="EMBL" id="DVJN01000239">
    <property type="protein sequence ID" value="HIS93849.1"/>
    <property type="molecule type" value="Genomic_DNA"/>
</dbReference>
<feature type="transmembrane region" description="Helical" evidence="7">
    <location>
        <begin position="187"/>
        <end position="212"/>
    </location>
</feature>
<keyword evidence="5 7" id="KW-1133">Transmembrane helix</keyword>
<keyword evidence="2 7" id="KW-0813">Transport</keyword>
<comment type="caution">
    <text evidence="9">The sequence shown here is derived from an EMBL/GenBank/DDBJ whole genome shotgun (WGS) entry which is preliminary data.</text>
</comment>
<reference evidence="9" key="2">
    <citation type="journal article" date="2021" name="PeerJ">
        <title>Extensive microbial diversity within the chicken gut microbiome revealed by metagenomics and culture.</title>
        <authorList>
            <person name="Gilroy R."/>
            <person name="Ravi A."/>
            <person name="Getino M."/>
            <person name="Pursley I."/>
            <person name="Horton D.L."/>
            <person name="Alikhan N.F."/>
            <person name="Baker D."/>
            <person name="Gharbi K."/>
            <person name="Hall N."/>
            <person name="Watson M."/>
            <person name="Adriaenssens E.M."/>
            <person name="Foster-Nyarko E."/>
            <person name="Jarju S."/>
            <person name="Secka A."/>
            <person name="Antonio M."/>
            <person name="Oren A."/>
            <person name="Chaudhuri R.R."/>
            <person name="La Ragione R."/>
            <person name="Hildebrand F."/>
            <person name="Pallen M.J."/>
        </authorList>
    </citation>
    <scope>NUCLEOTIDE SEQUENCE</scope>
    <source>
        <strain evidence="9">13766</strain>
    </source>
</reference>
<dbReference type="Gene3D" id="1.10.3720.10">
    <property type="entry name" value="MetI-like"/>
    <property type="match status" value="1"/>
</dbReference>
<gene>
    <name evidence="9" type="ORF">IAA84_12610</name>
</gene>
<dbReference type="Proteomes" id="UP000824140">
    <property type="component" value="Unassembled WGS sequence"/>
</dbReference>
<dbReference type="Pfam" id="PF00528">
    <property type="entry name" value="BPD_transp_1"/>
    <property type="match status" value="1"/>
</dbReference>
<evidence type="ECO:0000256" key="5">
    <source>
        <dbReference type="ARBA" id="ARBA00022989"/>
    </source>
</evidence>
<dbReference type="PANTHER" id="PTHR43744">
    <property type="entry name" value="ABC TRANSPORTER PERMEASE PROTEIN MG189-RELATED-RELATED"/>
    <property type="match status" value="1"/>
</dbReference>
<feature type="domain" description="ABC transmembrane type-1" evidence="8">
    <location>
        <begin position="79"/>
        <end position="287"/>
    </location>
</feature>
<dbReference type="CDD" id="cd06261">
    <property type="entry name" value="TM_PBP2"/>
    <property type="match status" value="1"/>
</dbReference>
<evidence type="ECO:0000313" key="10">
    <source>
        <dbReference type="Proteomes" id="UP000824140"/>
    </source>
</evidence>
<accession>A0A9D1G2H9</accession>
<name>A0A9D1G2H9_9FIRM</name>
<feature type="transmembrane region" description="Helical" evidence="7">
    <location>
        <begin position="12"/>
        <end position="35"/>
    </location>
</feature>
<sequence>MRNNHVGRAKHYNLFDWFNAALMIVLSLIFLYPLVMTLSLSFSTPSELVGVNNVLLLPKGFSLQSYQTLLEDKSILRYYANTLLYASTGTVLCILLTSLLAYPLTIRDFKGRKLIHVLLLITMFFGGGMIATYMTIRSLHMLDTIWAIIIPPSISAWNTFMFVNFFRTIPEALRESAAIDGAGHLRILFRIILPLSTALIATISLFTAVGFWNDYFRALLYLNSNDLYPIQIFLRKIMISMDITAGNADVNNDMSRLMDMVNANPRTVKAAAAIITMLPILCVYPFVQRYFTKGVMLGAVKA</sequence>
<feature type="transmembrane region" description="Helical" evidence="7">
    <location>
        <begin position="83"/>
        <end position="102"/>
    </location>
</feature>
<dbReference type="SUPFAM" id="SSF161098">
    <property type="entry name" value="MetI-like"/>
    <property type="match status" value="1"/>
</dbReference>
<dbReference type="PROSITE" id="PS50928">
    <property type="entry name" value="ABC_TM1"/>
    <property type="match status" value="1"/>
</dbReference>
<evidence type="ECO:0000259" key="8">
    <source>
        <dbReference type="PROSITE" id="PS50928"/>
    </source>
</evidence>
<reference evidence="9" key="1">
    <citation type="submission" date="2020-10" db="EMBL/GenBank/DDBJ databases">
        <authorList>
            <person name="Gilroy R."/>
        </authorList>
    </citation>
    <scope>NUCLEOTIDE SEQUENCE</scope>
    <source>
        <strain evidence="9">13766</strain>
    </source>
</reference>
<feature type="transmembrane region" description="Helical" evidence="7">
    <location>
        <begin position="268"/>
        <end position="287"/>
    </location>
</feature>
<evidence type="ECO:0000256" key="6">
    <source>
        <dbReference type="ARBA" id="ARBA00023136"/>
    </source>
</evidence>
<evidence type="ECO:0000313" key="9">
    <source>
        <dbReference type="EMBL" id="HIS93849.1"/>
    </source>
</evidence>
<evidence type="ECO:0000256" key="2">
    <source>
        <dbReference type="ARBA" id="ARBA00022448"/>
    </source>
</evidence>
<comment type="subcellular location">
    <subcellularLocation>
        <location evidence="1 7">Cell membrane</location>
        <topology evidence="1 7">Multi-pass membrane protein</topology>
    </subcellularLocation>
</comment>
<keyword evidence="3" id="KW-1003">Cell membrane</keyword>
<dbReference type="GO" id="GO:0005886">
    <property type="term" value="C:plasma membrane"/>
    <property type="evidence" value="ECO:0007669"/>
    <property type="project" value="UniProtKB-SubCell"/>
</dbReference>
<feature type="transmembrane region" description="Helical" evidence="7">
    <location>
        <begin position="114"/>
        <end position="133"/>
    </location>
</feature>
<keyword evidence="4 7" id="KW-0812">Transmembrane</keyword>
<evidence type="ECO:0000256" key="4">
    <source>
        <dbReference type="ARBA" id="ARBA00022692"/>
    </source>
</evidence>
<feature type="transmembrane region" description="Helical" evidence="7">
    <location>
        <begin position="145"/>
        <end position="166"/>
    </location>
</feature>
<dbReference type="InterPro" id="IPR000515">
    <property type="entry name" value="MetI-like"/>
</dbReference>